<sequence length="248" mass="28221">MYCMQRRLSESGHLIPALKSEDLYALKDITFVSGFVNIEGGFISPSKSLDFLSNLEYIGGRGSHHGYTLQILANNEIEYLGFKSLKQITSGHVVIKLNAKLCYGYTINWKKFMTKDFNIIYERNTPNHTCVDKGRICNETCVQEEGCWGPGPKMCVQCKNFIKDDECANHCPIENGLVSVKNTERKEKKGLFVGPQSSIRSFARSSIRSFARSFIRSFVHSSVNSFVSSSIRSFVYLFIRSFIRLFVR</sequence>
<dbReference type="SMART" id="SM00261">
    <property type="entry name" value="FU"/>
    <property type="match status" value="1"/>
</dbReference>
<reference evidence="5" key="1">
    <citation type="submission" date="2022-11" db="UniProtKB">
        <authorList>
            <consortium name="WormBaseParasite"/>
        </authorList>
    </citation>
    <scope>IDENTIFICATION</scope>
</reference>
<dbReference type="Pfam" id="PF01030">
    <property type="entry name" value="Recep_L_domain"/>
    <property type="match status" value="1"/>
</dbReference>
<evidence type="ECO:0000259" key="2">
    <source>
        <dbReference type="Pfam" id="PF01030"/>
    </source>
</evidence>
<organism evidence="4 5">
    <name type="scientific">Acrobeloides nanus</name>
    <dbReference type="NCBI Taxonomy" id="290746"/>
    <lineage>
        <taxon>Eukaryota</taxon>
        <taxon>Metazoa</taxon>
        <taxon>Ecdysozoa</taxon>
        <taxon>Nematoda</taxon>
        <taxon>Chromadorea</taxon>
        <taxon>Rhabditida</taxon>
        <taxon>Tylenchina</taxon>
        <taxon>Cephalobomorpha</taxon>
        <taxon>Cephaloboidea</taxon>
        <taxon>Cephalobidae</taxon>
        <taxon>Acrobeloides</taxon>
    </lineage>
</organism>
<evidence type="ECO:0000313" key="5">
    <source>
        <dbReference type="WBParaSite" id="ACRNAN_scaffold5191.g18035.t1"/>
    </source>
</evidence>
<dbReference type="Gene3D" id="2.10.220.10">
    <property type="entry name" value="Hormone Receptor, Insulin-like Growth Factor Receptor 1, Chain A, domain 2"/>
    <property type="match status" value="1"/>
</dbReference>
<dbReference type="InterPro" id="IPR032778">
    <property type="entry name" value="GF_recep_IV"/>
</dbReference>
<feature type="domain" description="Growth factor receptor" evidence="3">
    <location>
        <begin position="136"/>
        <end position="180"/>
    </location>
</feature>
<accession>A0A914E3M9</accession>
<feature type="domain" description="Receptor L-domain" evidence="2">
    <location>
        <begin position="20"/>
        <end position="111"/>
    </location>
</feature>
<protein>
    <submittedName>
        <fullName evidence="5">Receptor protein-tyrosine kinase</fullName>
    </submittedName>
</protein>
<keyword evidence="4" id="KW-1185">Reference proteome</keyword>
<dbReference type="InterPro" id="IPR000494">
    <property type="entry name" value="Rcpt_L-dom"/>
</dbReference>
<dbReference type="Proteomes" id="UP000887540">
    <property type="component" value="Unplaced"/>
</dbReference>
<dbReference type="CDD" id="cd00064">
    <property type="entry name" value="FU"/>
    <property type="match status" value="1"/>
</dbReference>
<dbReference type="AlphaFoldDB" id="A0A914E3M9"/>
<evidence type="ECO:0000256" key="1">
    <source>
        <dbReference type="ARBA" id="ARBA00023180"/>
    </source>
</evidence>
<dbReference type="SUPFAM" id="SSF52058">
    <property type="entry name" value="L domain-like"/>
    <property type="match status" value="1"/>
</dbReference>
<evidence type="ECO:0000259" key="3">
    <source>
        <dbReference type="Pfam" id="PF14843"/>
    </source>
</evidence>
<name>A0A914E3M9_9BILA</name>
<dbReference type="Pfam" id="PF14843">
    <property type="entry name" value="GF_recep_IV"/>
    <property type="match status" value="1"/>
</dbReference>
<keyword evidence="1" id="KW-0325">Glycoprotein</keyword>
<dbReference type="InterPro" id="IPR036941">
    <property type="entry name" value="Rcpt_L-dom_sf"/>
</dbReference>
<evidence type="ECO:0000313" key="4">
    <source>
        <dbReference type="Proteomes" id="UP000887540"/>
    </source>
</evidence>
<dbReference type="Gene3D" id="3.80.20.20">
    <property type="entry name" value="Receptor L-domain"/>
    <property type="match status" value="1"/>
</dbReference>
<dbReference type="WBParaSite" id="ACRNAN_scaffold5191.g18035.t1">
    <property type="protein sequence ID" value="ACRNAN_scaffold5191.g18035.t1"/>
    <property type="gene ID" value="ACRNAN_scaffold5191.g18035"/>
</dbReference>
<proteinExistence type="predicted"/>
<dbReference type="InterPro" id="IPR006212">
    <property type="entry name" value="Furin_repeat"/>
</dbReference>